<name>A0ABT9PXA5_9HYPH</name>
<accession>A0ABT9PXA5</accession>
<dbReference type="RefSeq" id="WP_306837584.1">
    <property type="nucleotide sequence ID" value="NZ_JAUSRF010000013.1"/>
</dbReference>
<evidence type="ECO:0000313" key="1">
    <source>
        <dbReference type="EMBL" id="MDP9839111.1"/>
    </source>
</evidence>
<organism evidence="1 2">
    <name type="scientific">Neorhizobium huautlense</name>
    <dbReference type="NCBI Taxonomy" id="67774"/>
    <lineage>
        <taxon>Bacteria</taxon>
        <taxon>Pseudomonadati</taxon>
        <taxon>Pseudomonadota</taxon>
        <taxon>Alphaproteobacteria</taxon>
        <taxon>Hyphomicrobiales</taxon>
        <taxon>Rhizobiaceae</taxon>
        <taxon>Rhizobium/Agrobacterium group</taxon>
        <taxon>Neorhizobium</taxon>
    </lineage>
</organism>
<evidence type="ECO:0000313" key="2">
    <source>
        <dbReference type="Proteomes" id="UP001241472"/>
    </source>
</evidence>
<dbReference type="Proteomes" id="UP001241472">
    <property type="component" value="Unassembled WGS sequence"/>
</dbReference>
<reference evidence="1 2" key="1">
    <citation type="submission" date="2023-07" db="EMBL/GenBank/DDBJ databases">
        <title>Sorghum-associated microbial communities from plants grown in Nebraska, USA.</title>
        <authorList>
            <person name="Schachtman D."/>
        </authorList>
    </citation>
    <scope>NUCLEOTIDE SEQUENCE [LARGE SCALE GENOMIC DNA]</scope>
    <source>
        <strain evidence="1 2">DS1307</strain>
    </source>
</reference>
<proteinExistence type="predicted"/>
<comment type="caution">
    <text evidence="1">The sequence shown here is derived from an EMBL/GenBank/DDBJ whole genome shotgun (WGS) entry which is preliminary data.</text>
</comment>
<sequence length="129" mass="14013">MPKATIDQFEGGAALCEWFGGIPSFHDATLTELELRQNAPGRMVLETFRMTSETDVAGYFILEKHVSVTLTLFGLQSVELAEIMEAAIVFSLDFEKGDEGITLLLEASYGAHGTIIVQDVTVAFEPAIA</sequence>
<keyword evidence="2" id="KW-1185">Reference proteome</keyword>
<dbReference type="EMBL" id="JAUSRF010000013">
    <property type="protein sequence ID" value="MDP9839111.1"/>
    <property type="molecule type" value="Genomic_DNA"/>
</dbReference>
<gene>
    <name evidence="1" type="ORF">J2T09_003886</name>
</gene>
<protein>
    <submittedName>
        <fullName evidence="1">Uncharacterized protein</fullName>
    </submittedName>
</protein>